<reference evidence="2" key="2">
    <citation type="submission" date="2021-11" db="EMBL/GenBank/DDBJ databases">
        <authorList>
            <consortium name="Genoscope - CEA"/>
            <person name="William W."/>
        </authorList>
    </citation>
    <scope>NUCLEOTIDE SEQUENCE</scope>
</reference>
<keyword evidence="3" id="KW-1185">Reference proteome</keyword>
<evidence type="ECO:0000313" key="1">
    <source>
        <dbReference type="EMBL" id="CAE0702910.1"/>
    </source>
</evidence>
<dbReference type="GO" id="GO:0005634">
    <property type="term" value="C:nucleus"/>
    <property type="evidence" value="ECO:0007669"/>
    <property type="project" value="TreeGrafter"/>
</dbReference>
<reference evidence="1" key="1">
    <citation type="submission" date="2021-01" db="EMBL/GenBank/DDBJ databases">
        <authorList>
            <person name="Corre E."/>
            <person name="Pelletier E."/>
            <person name="Niang G."/>
            <person name="Scheremetjew M."/>
            <person name="Finn R."/>
            <person name="Kale V."/>
            <person name="Holt S."/>
            <person name="Cochrane G."/>
            <person name="Meng A."/>
            <person name="Brown T."/>
            <person name="Cohen L."/>
        </authorList>
    </citation>
    <scope>NUCLEOTIDE SEQUENCE</scope>
    <source>
        <strain evidence="1">CCMP1756</strain>
    </source>
</reference>
<proteinExistence type="predicted"/>
<gene>
    <name evidence="1" type="ORF">PCAL00307_LOCUS18356</name>
    <name evidence="2" type="ORF">PECAL_2P01170</name>
</gene>
<evidence type="ECO:0000313" key="3">
    <source>
        <dbReference type="Proteomes" id="UP000789595"/>
    </source>
</evidence>
<dbReference type="InterPro" id="IPR008978">
    <property type="entry name" value="HSP20-like_chaperone"/>
</dbReference>
<evidence type="ECO:0000313" key="2">
    <source>
        <dbReference type="EMBL" id="CAH0367112.1"/>
    </source>
</evidence>
<dbReference type="EMBL" id="HBIW01021285">
    <property type="protein sequence ID" value="CAE0702910.1"/>
    <property type="molecule type" value="Transcribed_RNA"/>
</dbReference>
<dbReference type="AlphaFoldDB" id="A0A7S4A3Z9"/>
<dbReference type="OrthoDB" id="164025at2759"/>
<dbReference type="PANTHER" id="PTHR13164:SF6">
    <property type="entry name" value="CS DOMAIN-CONTAINING PROTEIN"/>
    <property type="match status" value="1"/>
</dbReference>
<dbReference type="Gene3D" id="2.60.40.790">
    <property type="match status" value="1"/>
</dbReference>
<dbReference type="Proteomes" id="UP000789595">
    <property type="component" value="Unassembled WGS sequence"/>
</dbReference>
<dbReference type="PANTHER" id="PTHR13164">
    <property type="entry name" value="CALICYLIN BINDING PROTEIN"/>
    <property type="match status" value="1"/>
</dbReference>
<dbReference type="SUPFAM" id="SSF49764">
    <property type="entry name" value="HSP20-like chaperones"/>
    <property type="match status" value="1"/>
</dbReference>
<dbReference type="InterPro" id="IPR052289">
    <property type="entry name" value="Calcyclin-binding_UBL-bridge"/>
</dbReference>
<sequence length="162" mass="18281">MAEATASAERADADDEPPALNALQENIARRGNNAYYYAHGHRNDAPAWDGDPSPMKLETTAAPPERRRCAITRYSWLDEDTKIRIYIPVDDERFQRPDAITLTWTEKSVVLAADLGDEVHTFAVPALYDTIVGASHRVKPTKIVVTLKKPPDSKFKWYDLKK</sequence>
<evidence type="ECO:0008006" key="4">
    <source>
        <dbReference type="Google" id="ProtNLM"/>
    </source>
</evidence>
<dbReference type="EMBL" id="CAKKNE010000002">
    <property type="protein sequence ID" value="CAH0367112.1"/>
    <property type="molecule type" value="Genomic_DNA"/>
</dbReference>
<organism evidence="1">
    <name type="scientific">Pelagomonas calceolata</name>
    <dbReference type="NCBI Taxonomy" id="35677"/>
    <lineage>
        <taxon>Eukaryota</taxon>
        <taxon>Sar</taxon>
        <taxon>Stramenopiles</taxon>
        <taxon>Ochrophyta</taxon>
        <taxon>Pelagophyceae</taxon>
        <taxon>Pelagomonadales</taxon>
        <taxon>Pelagomonadaceae</taxon>
        <taxon>Pelagomonas</taxon>
    </lineage>
</organism>
<protein>
    <recommendedName>
        <fullName evidence="4">CS domain-containing protein</fullName>
    </recommendedName>
</protein>
<name>A0A7S4A3Z9_9STRA</name>
<accession>A0A7S4A3Z9</accession>